<dbReference type="RefSeq" id="WP_187761885.1">
    <property type="nucleotide sequence ID" value="NZ_CP061038.1"/>
</dbReference>
<dbReference type="Pfam" id="PF06761">
    <property type="entry name" value="IcmF-related"/>
    <property type="match status" value="1"/>
</dbReference>
<evidence type="ECO:0000259" key="2">
    <source>
        <dbReference type="Pfam" id="PF06761"/>
    </source>
</evidence>
<feature type="transmembrane region" description="Helical" evidence="1">
    <location>
        <begin position="427"/>
        <end position="447"/>
    </location>
</feature>
<dbReference type="PANTHER" id="PTHR36153:SF1">
    <property type="entry name" value="TYPE VI SECRETION SYSTEM COMPONENT TSSM1"/>
    <property type="match status" value="1"/>
</dbReference>
<evidence type="ECO:0000256" key="1">
    <source>
        <dbReference type="SAM" id="Phobius"/>
    </source>
</evidence>
<keyword evidence="5" id="KW-1185">Reference proteome</keyword>
<reference evidence="4 5" key="1">
    <citation type="submission" date="2020-09" db="EMBL/GenBank/DDBJ databases">
        <title>Sphingomonas sp., a new species isolated from pork steak.</title>
        <authorList>
            <person name="Heidler von Heilborn D."/>
        </authorList>
    </citation>
    <scope>NUCLEOTIDE SEQUENCE [LARGE SCALE GENOMIC DNA]</scope>
    <source>
        <strain evidence="5">S8-3T</strain>
    </source>
</reference>
<dbReference type="InterPro" id="IPR017731">
    <property type="entry name" value="TssM1-like"/>
</dbReference>
<feature type="transmembrane region" description="Helical" evidence="1">
    <location>
        <begin position="12"/>
        <end position="35"/>
    </location>
</feature>
<evidence type="ECO:0000313" key="5">
    <source>
        <dbReference type="Proteomes" id="UP000516148"/>
    </source>
</evidence>
<evidence type="ECO:0000313" key="4">
    <source>
        <dbReference type="EMBL" id="QNQ09574.1"/>
    </source>
</evidence>
<name>A0A7H0LIS1_9SPHN</name>
<dbReference type="InterPro" id="IPR027417">
    <property type="entry name" value="P-loop_NTPase"/>
</dbReference>
<keyword evidence="1" id="KW-0472">Membrane</keyword>
<dbReference type="EMBL" id="CP061038">
    <property type="protein sequence ID" value="QNQ09574.1"/>
    <property type="molecule type" value="Genomic_DNA"/>
</dbReference>
<keyword evidence="1" id="KW-0812">Transmembrane</keyword>
<feature type="transmembrane region" description="Helical" evidence="1">
    <location>
        <begin position="41"/>
        <end position="61"/>
    </location>
</feature>
<dbReference type="KEGG" id="spap:H3Z74_23595"/>
<feature type="domain" description="IcmF-related" evidence="2">
    <location>
        <begin position="492"/>
        <end position="797"/>
    </location>
</feature>
<dbReference type="PANTHER" id="PTHR36153">
    <property type="entry name" value="INNER MEMBRANE PROTEIN-RELATED"/>
    <property type="match status" value="1"/>
</dbReference>
<dbReference type="AlphaFoldDB" id="A0A7H0LIS1"/>
<dbReference type="InterPro" id="IPR025743">
    <property type="entry name" value="TssM1_N"/>
</dbReference>
<dbReference type="InterPro" id="IPR009612">
    <property type="entry name" value="IcmF-rel"/>
</dbReference>
<keyword evidence="1" id="KW-1133">Transmembrane helix</keyword>
<organism evidence="4 5">
    <name type="scientific">Sphingomonas alpina</name>
    <dbReference type="NCBI Taxonomy" id="653931"/>
    <lineage>
        <taxon>Bacteria</taxon>
        <taxon>Pseudomonadati</taxon>
        <taxon>Pseudomonadota</taxon>
        <taxon>Alphaproteobacteria</taxon>
        <taxon>Sphingomonadales</taxon>
        <taxon>Sphingomonadaceae</taxon>
        <taxon>Sphingomonas</taxon>
    </lineage>
</organism>
<evidence type="ECO:0000259" key="3">
    <source>
        <dbReference type="Pfam" id="PF14331"/>
    </source>
</evidence>
<accession>A0A7H0LIS1</accession>
<dbReference type="SUPFAM" id="SSF52540">
    <property type="entry name" value="P-loop containing nucleoside triphosphate hydrolases"/>
    <property type="match status" value="1"/>
</dbReference>
<sequence>MRRFFRNWFGNWYAVTIVAALILAALLAFGLPLFVAFFRPLSVRIACAVLVALGWLLWWFLRRRRTLKAADAIAAELAGPNAAEEEGKLLGKRMSEALAKLRASSGRQRDYLYSRPWYVIIGPPGAGKTTALLHSGLRFPFVEQAVKGVGGTRNLDFWFADEAVLVDTAGRYTTQDSDATVDAAGWSAFLSLLKRNRPAHPVNGVIVAIGIDELIRSDCAAIDAHARAVRRRLVEMRRTLEVAVPVYLLLTKADLIAGFTEYFEDLDVEGRRAVFGSTATFANGRPASATLAQAFDTMTQAIADRQARRVFEEVDQRRRGMMIGFPSQLRSLRARLMRFLDGAFVSGEEAAGQLRGFYLTSGLQEGAPLDRILAGMAEVYDQPMEATPSSGSGRAYFLNRLLTEVMFPEAGLVTADTKAKVRRRGQLIGALAAIGVAVALVATAWGVSFARNRAFQAELARQTVVAEKQFREAGVDLAQVREDDADLRAAIPALDTLRNLPRGYAQRGAGGPPLAMTFGLYQRSLSQEALETYRDALRRVMLPRLLLRLETVMKAQGRDPMQLYEPLKVYLMLGQKGPMDAKSVQAWVTGDWANELYPGADSQAERSALARHLSALLEDRDMASVWPNRQPPLDAQLVASARAAVQTLSLADRAYAVLRQKAASAGPAWEAANILSQGDVLAFAAPDQVLSARIPYFFTRAGYEKAYLPGLVTVQQDLKRDLWVVGGADEAGVGAELSNVRPGVAGLYAKDYIAAWEGLITLMRPGAYFSDPAAFGAFTKSPSPMKRVLLELRKNTTFTGGTQAGLARAARYGLNRSRIGRIGQQMNQDRARGIDAGDEISGYFANLQEYVGDGRGSAPIDEFVGAVKSAGQAVMAARSIGGGGGADTTQAQMAAAIASVKAAAASAPPQMQPFVTQAAGGGSAAQVSAAGGAITDAYTQTVLPACREVAQERYPFFGAAPQDAAMVDVLRVFGMGGVIDSFTQSRLKPLIDTEGAIWRWRDGNAVTAALNPSTPEAFARAGELRDLLVGGLPIKVSVASFGTGVDTVEVTSGGTRYRFKAASNQPHPLLWSASGGLPEASVVLYSAAKAATAAPGKPAAAPADPDAQSGTELGRFAAEGPWALFRVMDMAEKQNAGARAIRASFGQGALRTTLAITLPGDRNPFSRAGIWSFRCPASL</sequence>
<gene>
    <name evidence="4" type="primary">tssM</name>
    <name evidence="4" type="ORF">H3Z74_23595</name>
</gene>
<protein>
    <submittedName>
        <fullName evidence="4">Type VI secretion system membrane subunit TssM</fullName>
    </submittedName>
</protein>
<dbReference type="InterPro" id="IPR053156">
    <property type="entry name" value="T6SS_TssM-like"/>
</dbReference>
<feature type="domain" description="Type VI secretion system component TssM1 N-terminal" evidence="3">
    <location>
        <begin position="180"/>
        <end position="433"/>
    </location>
</feature>
<proteinExistence type="predicted"/>
<dbReference type="NCBIfam" id="TIGR03348">
    <property type="entry name" value="VI_IcmF"/>
    <property type="match status" value="1"/>
</dbReference>
<dbReference type="Proteomes" id="UP000516148">
    <property type="component" value="Chromosome"/>
</dbReference>
<dbReference type="Pfam" id="PF14331">
    <property type="entry name" value="IcmF-related_N"/>
    <property type="match status" value="1"/>
</dbReference>